<sequence>MYSAGTLATVVVGLVIPAYGLRRGVPGARGLLVASGVVTNAFVLLSEALRPGGDLVRAWRALRRGSRV</sequence>
<dbReference type="EMBL" id="CP045121">
    <property type="protein sequence ID" value="QIN77407.1"/>
    <property type="molecule type" value="Genomic_DNA"/>
</dbReference>
<reference evidence="1 2" key="1">
    <citation type="submission" date="2019-10" db="EMBL/GenBank/DDBJ databases">
        <title>Rubrobacter sp nov SCSIO 52915 isolated from a deep-sea sediment in the South China Sea.</title>
        <authorList>
            <person name="Chen R.W."/>
        </authorList>
    </citation>
    <scope>NUCLEOTIDE SEQUENCE [LARGE SCALE GENOMIC DNA]</scope>
    <source>
        <strain evidence="1 2">SCSIO 52915</strain>
    </source>
</reference>
<dbReference type="RefSeq" id="WP_166395086.1">
    <property type="nucleotide sequence ID" value="NZ_CP045121.1"/>
</dbReference>
<gene>
    <name evidence="1" type="ORF">GBA65_01535</name>
</gene>
<evidence type="ECO:0000313" key="1">
    <source>
        <dbReference type="EMBL" id="QIN77407.1"/>
    </source>
</evidence>
<protein>
    <submittedName>
        <fullName evidence="1">Uncharacterized protein</fullName>
    </submittedName>
</protein>
<organism evidence="1 2">
    <name type="scientific">Rubrobacter marinus</name>
    <dbReference type="NCBI Taxonomy" id="2653852"/>
    <lineage>
        <taxon>Bacteria</taxon>
        <taxon>Bacillati</taxon>
        <taxon>Actinomycetota</taxon>
        <taxon>Rubrobacteria</taxon>
        <taxon>Rubrobacterales</taxon>
        <taxon>Rubrobacteraceae</taxon>
        <taxon>Rubrobacter</taxon>
    </lineage>
</organism>
<keyword evidence="2" id="KW-1185">Reference proteome</keyword>
<dbReference type="AlphaFoldDB" id="A0A6G8PT78"/>
<dbReference type="Proteomes" id="UP000502706">
    <property type="component" value="Chromosome"/>
</dbReference>
<dbReference type="KEGG" id="rmar:GBA65_01535"/>
<name>A0A6G8PT78_9ACTN</name>
<proteinExistence type="predicted"/>
<accession>A0A6G8PT78</accession>
<evidence type="ECO:0000313" key="2">
    <source>
        <dbReference type="Proteomes" id="UP000502706"/>
    </source>
</evidence>